<feature type="domain" description="ABC transmembrane type-1" evidence="8">
    <location>
        <begin position="96"/>
        <end position="289"/>
    </location>
</feature>
<dbReference type="RefSeq" id="WP_006186054.1">
    <property type="nucleotide sequence ID" value="NZ_CP040637.1"/>
</dbReference>
<name>A0A4P9TE01_9EURY</name>
<dbReference type="GeneID" id="96155494"/>
<keyword evidence="5 7" id="KW-1133">Transmembrane helix</keyword>
<evidence type="ECO:0000256" key="2">
    <source>
        <dbReference type="ARBA" id="ARBA00022448"/>
    </source>
</evidence>
<evidence type="ECO:0000256" key="7">
    <source>
        <dbReference type="RuleBase" id="RU363032"/>
    </source>
</evidence>
<dbReference type="PANTHER" id="PTHR43386:SF1">
    <property type="entry name" value="D,D-DIPEPTIDE TRANSPORT SYSTEM PERMEASE PROTEIN DDPC-RELATED"/>
    <property type="match status" value="1"/>
</dbReference>
<keyword evidence="4 7" id="KW-0812">Transmembrane</keyword>
<dbReference type="CDD" id="cd06261">
    <property type="entry name" value="TM_PBP2"/>
    <property type="match status" value="1"/>
</dbReference>
<evidence type="ECO:0000259" key="8">
    <source>
        <dbReference type="PROSITE" id="PS50928"/>
    </source>
</evidence>
<dbReference type="InterPro" id="IPR050366">
    <property type="entry name" value="BP-dependent_transpt_permease"/>
</dbReference>
<comment type="subcellular location">
    <subcellularLocation>
        <location evidence="1 7">Cell membrane</location>
        <topology evidence="1 7">Multi-pass membrane protein</topology>
    </subcellularLocation>
</comment>
<gene>
    <name evidence="9" type="ORF">FGF80_05920</name>
</gene>
<keyword evidence="2 7" id="KW-0813">Transport</keyword>
<feature type="transmembrane region" description="Helical" evidence="7">
    <location>
        <begin position="227"/>
        <end position="247"/>
    </location>
</feature>
<keyword evidence="3" id="KW-1003">Cell membrane</keyword>
<dbReference type="SUPFAM" id="SSF161098">
    <property type="entry name" value="MetI-like"/>
    <property type="match status" value="1"/>
</dbReference>
<comment type="similarity">
    <text evidence="7">Belongs to the binding-protein-dependent transport system permease family.</text>
</comment>
<sequence>MSTKTHSSDVERSIVDRIRASPFLTELLSNRIAVAGLSLIVGLFAVAIYARLVYDLDAIVATSFGSNPSEAAPSAQFWFGTDGQARDIFPRVLYGAWYALKFGTATVLASTVLGITAGIVAAYYGDLTDNVIMRTMDVLLSFPSLLLALALVTIFPESLGLWRAVAALTLVYTPRFARVVRGAALKVLEDEYIEATRALGATDPRLLIRHVLPNCLAPITVQSTLNYGLAIIDIAALSFLGFGANPGDPSWGMMLANGVEKGLFSGAWWWSFFPGLFLALTVLGFNLLGDGMRDALDPRMRDAVD</sequence>
<feature type="transmembrane region" description="Helical" evidence="7">
    <location>
        <begin position="161"/>
        <end position="177"/>
    </location>
</feature>
<dbReference type="Pfam" id="PF00528">
    <property type="entry name" value="BPD_transp_1"/>
    <property type="match status" value="1"/>
</dbReference>
<proteinExistence type="inferred from homology"/>
<dbReference type="PROSITE" id="PS50928">
    <property type="entry name" value="ABC_TM1"/>
    <property type="match status" value="1"/>
</dbReference>
<dbReference type="Proteomes" id="UP000307562">
    <property type="component" value="Chromosome"/>
</dbReference>
<keyword evidence="10" id="KW-1185">Reference proteome</keyword>
<dbReference type="InterPro" id="IPR035906">
    <property type="entry name" value="MetI-like_sf"/>
</dbReference>
<dbReference type="EMBL" id="CP040637">
    <property type="protein sequence ID" value="QCW02799.1"/>
    <property type="molecule type" value="Genomic_DNA"/>
</dbReference>
<feature type="transmembrane region" description="Helical" evidence="7">
    <location>
        <begin position="267"/>
        <end position="289"/>
    </location>
</feature>
<feature type="transmembrane region" description="Helical" evidence="7">
    <location>
        <begin position="102"/>
        <end position="124"/>
    </location>
</feature>
<reference evidence="10" key="1">
    <citation type="submission" date="2019-05" db="EMBL/GenBank/DDBJ databases">
        <title>Complete Genome Sequence and Methylation Pattern of the Halophilic Archaeon Natrinema pallidum BOL6-1.</title>
        <authorList>
            <person name="DasSarma P."/>
            <person name="DasSarma B.P."/>
            <person name="DasSarma S.L."/>
            <person name="Martinez F.L."/>
            <person name="Guzman D."/>
            <person name="Roberts R.J."/>
            <person name="DasSarma S."/>
        </authorList>
    </citation>
    <scope>NUCLEOTIDE SEQUENCE [LARGE SCALE GENOMIC DNA]</scope>
    <source>
        <strain evidence="10">BOL6-1</strain>
    </source>
</reference>
<feature type="transmembrane region" description="Helical" evidence="7">
    <location>
        <begin position="32"/>
        <end position="54"/>
    </location>
</feature>
<feature type="transmembrane region" description="Helical" evidence="7">
    <location>
        <begin position="136"/>
        <end position="155"/>
    </location>
</feature>
<dbReference type="AlphaFoldDB" id="A0A4P9TE01"/>
<evidence type="ECO:0000256" key="5">
    <source>
        <dbReference type="ARBA" id="ARBA00022989"/>
    </source>
</evidence>
<dbReference type="GO" id="GO:0055085">
    <property type="term" value="P:transmembrane transport"/>
    <property type="evidence" value="ECO:0007669"/>
    <property type="project" value="InterPro"/>
</dbReference>
<evidence type="ECO:0000313" key="10">
    <source>
        <dbReference type="Proteomes" id="UP000307562"/>
    </source>
</evidence>
<accession>A0A4P9TE01</accession>
<dbReference type="GO" id="GO:0005886">
    <property type="term" value="C:plasma membrane"/>
    <property type="evidence" value="ECO:0007669"/>
    <property type="project" value="UniProtKB-SubCell"/>
</dbReference>
<organism evidence="9 10">
    <name type="scientific">Natrinema pallidum</name>
    <dbReference type="NCBI Taxonomy" id="69527"/>
    <lineage>
        <taxon>Archaea</taxon>
        <taxon>Methanobacteriati</taxon>
        <taxon>Methanobacteriota</taxon>
        <taxon>Stenosarchaea group</taxon>
        <taxon>Halobacteria</taxon>
        <taxon>Halobacteriales</taxon>
        <taxon>Natrialbaceae</taxon>
        <taxon>Natrinema</taxon>
    </lineage>
</organism>
<evidence type="ECO:0000256" key="1">
    <source>
        <dbReference type="ARBA" id="ARBA00004651"/>
    </source>
</evidence>
<evidence type="ECO:0000256" key="6">
    <source>
        <dbReference type="ARBA" id="ARBA00023136"/>
    </source>
</evidence>
<protein>
    <submittedName>
        <fullName evidence="9">ABC transporter permease</fullName>
    </submittedName>
</protein>
<evidence type="ECO:0000256" key="4">
    <source>
        <dbReference type="ARBA" id="ARBA00022692"/>
    </source>
</evidence>
<dbReference type="KEGG" id="npl:FGF80_05920"/>
<evidence type="ECO:0000313" key="9">
    <source>
        <dbReference type="EMBL" id="QCW02799.1"/>
    </source>
</evidence>
<dbReference type="InterPro" id="IPR000515">
    <property type="entry name" value="MetI-like"/>
</dbReference>
<evidence type="ECO:0000256" key="3">
    <source>
        <dbReference type="ARBA" id="ARBA00022475"/>
    </source>
</evidence>
<keyword evidence="6 7" id="KW-0472">Membrane</keyword>
<dbReference type="Gene3D" id="1.10.3720.10">
    <property type="entry name" value="MetI-like"/>
    <property type="match status" value="1"/>
</dbReference>
<dbReference type="PANTHER" id="PTHR43386">
    <property type="entry name" value="OLIGOPEPTIDE TRANSPORT SYSTEM PERMEASE PROTEIN APPC"/>
    <property type="match status" value="1"/>
</dbReference>